<gene>
    <name evidence="1" type="ORF">COU17_03460</name>
</gene>
<proteinExistence type="predicted"/>
<comment type="caution">
    <text evidence="1">The sequence shown here is derived from an EMBL/GenBank/DDBJ whole genome shotgun (WGS) entry which is preliminary data.</text>
</comment>
<sequence>MYGIHATAERPSKRIGEIKEPKSWALFFLYIFCIVHMLRTEHLLTTSAKKQIRYGLTLHLLQLREIHAEPDRFFYLWTQIKRKKEKKQ</sequence>
<protein>
    <submittedName>
        <fullName evidence="1">Uncharacterized protein</fullName>
    </submittedName>
</protein>
<evidence type="ECO:0000313" key="1">
    <source>
        <dbReference type="EMBL" id="PIT90878.1"/>
    </source>
</evidence>
<evidence type="ECO:0000313" key="2">
    <source>
        <dbReference type="Proteomes" id="UP000228809"/>
    </source>
</evidence>
<dbReference type="AlphaFoldDB" id="A0A2M6WDL9"/>
<dbReference type="Proteomes" id="UP000228809">
    <property type="component" value="Unassembled WGS sequence"/>
</dbReference>
<name>A0A2M6WDL9_9BACT</name>
<accession>A0A2M6WDL9</accession>
<organism evidence="1 2">
    <name type="scientific">Candidatus Kaiserbacteria bacterium CG10_big_fil_rev_8_21_14_0_10_49_17</name>
    <dbReference type="NCBI Taxonomy" id="1974609"/>
    <lineage>
        <taxon>Bacteria</taxon>
        <taxon>Candidatus Kaiseribacteriota</taxon>
    </lineage>
</organism>
<reference evidence="2" key="1">
    <citation type="submission" date="2017-09" db="EMBL/GenBank/DDBJ databases">
        <title>Depth-based differentiation of microbial function through sediment-hosted aquifers and enrichment of novel symbionts in the deep terrestrial subsurface.</title>
        <authorList>
            <person name="Probst A.J."/>
            <person name="Ladd B."/>
            <person name="Jarett J.K."/>
            <person name="Geller-Mcgrath D.E."/>
            <person name="Sieber C.M.K."/>
            <person name="Emerson J.B."/>
            <person name="Anantharaman K."/>
            <person name="Thomas B.C."/>
            <person name="Malmstrom R."/>
            <person name="Stieglmeier M."/>
            <person name="Klingl A."/>
            <person name="Woyke T."/>
            <person name="Ryan C.M."/>
            <person name="Banfield J.F."/>
        </authorList>
    </citation>
    <scope>NUCLEOTIDE SEQUENCE [LARGE SCALE GENOMIC DNA]</scope>
</reference>
<dbReference type="EMBL" id="PFBJ01000019">
    <property type="protein sequence ID" value="PIT90878.1"/>
    <property type="molecule type" value="Genomic_DNA"/>
</dbReference>